<dbReference type="PANTHER" id="PTHR43727">
    <property type="entry name" value="DIAMINOPIMELATE DECARBOXYLASE"/>
    <property type="match status" value="1"/>
</dbReference>
<gene>
    <name evidence="4" type="ORF">C1877_05115</name>
</gene>
<dbReference type="GO" id="GO:0008836">
    <property type="term" value="F:diaminopimelate decarboxylase activity"/>
    <property type="evidence" value="ECO:0007669"/>
    <property type="project" value="TreeGrafter"/>
</dbReference>
<proteinExistence type="predicted"/>
<dbReference type="Gene3D" id="2.40.37.10">
    <property type="entry name" value="Lyase, Ornithine Decarboxylase, Chain A, domain 1"/>
    <property type="match status" value="1"/>
</dbReference>
<evidence type="ECO:0000256" key="1">
    <source>
        <dbReference type="ARBA" id="ARBA00001933"/>
    </source>
</evidence>
<organism evidence="4 5">
    <name type="scientific">Gordonibacter pamelaeae</name>
    <dbReference type="NCBI Taxonomy" id="471189"/>
    <lineage>
        <taxon>Bacteria</taxon>
        <taxon>Bacillati</taxon>
        <taxon>Actinomycetota</taxon>
        <taxon>Coriobacteriia</taxon>
        <taxon>Eggerthellales</taxon>
        <taxon>Eggerthellaceae</taxon>
        <taxon>Gordonibacter</taxon>
    </lineage>
</organism>
<evidence type="ECO:0000259" key="3">
    <source>
        <dbReference type="Pfam" id="PF02784"/>
    </source>
</evidence>
<dbReference type="SUPFAM" id="SSF51419">
    <property type="entry name" value="PLP-binding barrel"/>
    <property type="match status" value="1"/>
</dbReference>
<dbReference type="SUPFAM" id="SSF50621">
    <property type="entry name" value="Alanine racemase C-terminal domain-like"/>
    <property type="match status" value="1"/>
</dbReference>
<evidence type="ECO:0000313" key="4">
    <source>
        <dbReference type="EMBL" id="RDB65519.1"/>
    </source>
</evidence>
<comment type="caution">
    <text evidence="4">The sequence shown here is derived from an EMBL/GenBank/DDBJ whole genome shotgun (WGS) entry which is preliminary data.</text>
</comment>
<dbReference type="InterPro" id="IPR029066">
    <property type="entry name" value="PLP-binding_barrel"/>
</dbReference>
<dbReference type="EMBL" id="PPTS01000003">
    <property type="protein sequence ID" value="RDB65519.1"/>
    <property type="molecule type" value="Genomic_DNA"/>
</dbReference>
<keyword evidence="2" id="KW-0663">Pyridoxal phosphate</keyword>
<dbReference type="InterPro" id="IPR022644">
    <property type="entry name" value="De-COase2_N"/>
</dbReference>
<dbReference type="Gene3D" id="3.20.20.10">
    <property type="entry name" value="Alanine racemase"/>
    <property type="match status" value="1"/>
</dbReference>
<evidence type="ECO:0000256" key="2">
    <source>
        <dbReference type="ARBA" id="ARBA00022898"/>
    </source>
</evidence>
<accession>A0A369M3R8</accession>
<dbReference type="AlphaFoldDB" id="A0A369M3R8"/>
<dbReference type="Pfam" id="PF02784">
    <property type="entry name" value="Orn_Arg_deC_N"/>
    <property type="match status" value="1"/>
</dbReference>
<dbReference type="GO" id="GO:0009089">
    <property type="term" value="P:lysine biosynthetic process via diaminopimelate"/>
    <property type="evidence" value="ECO:0007669"/>
    <property type="project" value="TreeGrafter"/>
</dbReference>
<dbReference type="PANTHER" id="PTHR43727:SF3">
    <property type="entry name" value="GROUP IV DECARBOXYLASE"/>
    <property type="match status" value="1"/>
</dbReference>
<reference evidence="4 5" key="1">
    <citation type="journal article" date="2018" name="Elife">
        <title>Discovery and characterization of a prevalent human gut bacterial enzyme sufficient for the inactivation of a family of plant toxins.</title>
        <authorList>
            <person name="Koppel N."/>
            <person name="Bisanz J.E."/>
            <person name="Pandelia M.E."/>
            <person name="Turnbaugh P.J."/>
            <person name="Balskus E.P."/>
        </authorList>
    </citation>
    <scope>NUCLEOTIDE SEQUENCE [LARGE SCALE GENOMIC DNA]</scope>
    <source>
        <strain evidence="4 5">3C</strain>
    </source>
</reference>
<comment type="cofactor">
    <cofactor evidence="1">
        <name>pyridoxal 5'-phosphate</name>
        <dbReference type="ChEBI" id="CHEBI:597326"/>
    </cofactor>
</comment>
<dbReference type="Proteomes" id="UP000254000">
    <property type="component" value="Unassembled WGS sequence"/>
</dbReference>
<dbReference type="OrthoDB" id="9805604at2"/>
<evidence type="ECO:0000313" key="5">
    <source>
        <dbReference type="Proteomes" id="UP000254000"/>
    </source>
</evidence>
<dbReference type="InterPro" id="IPR009006">
    <property type="entry name" value="Ala_racemase/Decarboxylase_C"/>
</dbReference>
<keyword evidence="5" id="KW-1185">Reference proteome</keyword>
<feature type="domain" description="Orn/DAP/Arg decarboxylase 2 N-terminal" evidence="3">
    <location>
        <begin position="38"/>
        <end position="282"/>
    </location>
</feature>
<name>A0A369M3R8_9ACTN</name>
<protein>
    <submittedName>
        <fullName evidence="4">Pyridoxal-dependent decarboxylase</fullName>
    </submittedName>
</protein>
<sequence>MTSVFMRGRESDMLNFAEVDQLETPCFVLDAQELGQNFDDFRHALEEKWSDKSHVAYSVKTNPFPWILSKARTAGCLAEVVSDEEFNLALAQGFAPCEIVFNGPIKSRDWLNFALNNGTYVNLDSRREIEWVKEYAAATSRLVKVGVRANIELEKYCPGETLFEEHHGRFGFSFEGGDFARVVDELRAFDEGDIVVSGLHMHATTRSRSNNVYRMLARYAARIVEECELSLDYVDIGGGFFGGGPLNVGAYEEYVFTIESELGKVCDPDKVELIVEPGGAVVCTPGYYVGRVVDVKDILDERYVVTELSRINIDHEMKKTSYNLTLHAVSSDTHPSQILCGYTCMDSDRLCELVDAVELSPGDIVVVNNAGAYSMAFTPNMFIKCPPAVYIKDGDIIEIERQPSFVRPPCGIWE</sequence>